<comment type="caution">
    <text evidence="2">The sequence shown here is derived from an EMBL/GenBank/DDBJ whole genome shotgun (WGS) entry which is preliminary data.</text>
</comment>
<dbReference type="EMBL" id="LPVJ01000008">
    <property type="protein sequence ID" value="KUO96960.1"/>
    <property type="molecule type" value="Genomic_DNA"/>
</dbReference>
<dbReference type="SUPFAM" id="SSF55729">
    <property type="entry name" value="Acyl-CoA N-acyltransferases (Nat)"/>
    <property type="match status" value="1"/>
</dbReference>
<dbReference type="RefSeq" id="WP_067712070.1">
    <property type="nucleotide sequence ID" value="NZ_LPVJ01000008.1"/>
</dbReference>
<dbReference type="PANTHER" id="PTHR43415:SF4">
    <property type="entry name" value="N-ACETYLTRANSFERASE DOMAIN-CONTAINING PROTEIN"/>
    <property type="match status" value="1"/>
</dbReference>
<dbReference type="InterPro" id="IPR000182">
    <property type="entry name" value="GNAT_dom"/>
</dbReference>
<evidence type="ECO:0000313" key="3">
    <source>
        <dbReference type="Proteomes" id="UP000053557"/>
    </source>
</evidence>
<dbReference type="PANTHER" id="PTHR43415">
    <property type="entry name" value="SPERMIDINE N(1)-ACETYLTRANSFERASE"/>
    <property type="match status" value="1"/>
</dbReference>
<organism evidence="2 3">
    <name type="scientific">Ferroacidibacillus organovorans</name>
    <dbReference type="NCBI Taxonomy" id="1765683"/>
    <lineage>
        <taxon>Bacteria</taxon>
        <taxon>Bacillati</taxon>
        <taxon>Bacillota</taxon>
        <taxon>Bacilli</taxon>
        <taxon>Bacillales</taxon>
        <taxon>Alicyclobacillaceae</taxon>
        <taxon>Ferroacidibacillus</taxon>
    </lineage>
</organism>
<dbReference type="PROSITE" id="PS51186">
    <property type="entry name" value="GNAT"/>
    <property type="match status" value="1"/>
</dbReference>
<feature type="domain" description="N-acetyltransferase" evidence="1">
    <location>
        <begin position="20"/>
        <end position="179"/>
    </location>
</feature>
<evidence type="ECO:0000313" key="2">
    <source>
        <dbReference type="EMBL" id="KUO96960.1"/>
    </source>
</evidence>
<dbReference type="AlphaFoldDB" id="A0A101XT16"/>
<sequence>MEEILGERVCLREIEEKDHVPLWNMIYGEDSPEWKKWDAPYYSLERIDFAQFEQQIREQVKREEPVPSRVAITTTGGELIGIVSYYWEHKLSFWLEVGIVIYKPEFWNSGYGTEALKLWIDHLFTSLPLVRIGLATWSGNHRMIRSAEKLGMKMEARIRKARLHQDTYYDALRMGVLREEWPIVDRTGEEGVHGCK</sequence>
<name>A0A101XT16_9BACL</name>
<proteinExistence type="predicted"/>
<dbReference type="GO" id="GO:0016747">
    <property type="term" value="F:acyltransferase activity, transferring groups other than amino-acyl groups"/>
    <property type="evidence" value="ECO:0007669"/>
    <property type="project" value="InterPro"/>
</dbReference>
<dbReference type="Proteomes" id="UP000053557">
    <property type="component" value="Unassembled WGS sequence"/>
</dbReference>
<accession>A0A101XT16</accession>
<dbReference type="Gene3D" id="3.40.630.30">
    <property type="match status" value="1"/>
</dbReference>
<dbReference type="OrthoDB" id="9795206at2"/>
<dbReference type="InterPro" id="IPR016181">
    <property type="entry name" value="Acyl_CoA_acyltransferase"/>
</dbReference>
<protein>
    <recommendedName>
        <fullName evidence="1">N-acetyltransferase domain-containing protein</fullName>
    </recommendedName>
</protein>
<reference evidence="2 3" key="1">
    <citation type="submission" date="2015-12" db="EMBL/GenBank/DDBJ databases">
        <title>Draft genome sequence of Acidibacillus ferrooxidans ITV001, isolated from a chalcopyrite acid mine drainage site in Brazil.</title>
        <authorList>
            <person name="Dall'Agnol H."/>
            <person name="Nancucheo I."/>
            <person name="Johnson B."/>
            <person name="Oliveira R."/>
            <person name="Leite L."/>
            <person name="Pylro V."/>
            <person name="Nunes G.L."/>
            <person name="Tzotzos G."/>
            <person name="Fernandes G.R."/>
            <person name="Dutra J."/>
            <person name="Orellana S.C."/>
            <person name="Oliveira G."/>
        </authorList>
    </citation>
    <scope>NUCLEOTIDE SEQUENCE [LARGE SCALE GENOMIC DNA]</scope>
    <source>
        <strain evidence="3">ITV01</strain>
    </source>
</reference>
<dbReference type="Pfam" id="PF13302">
    <property type="entry name" value="Acetyltransf_3"/>
    <property type="match status" value="1"/>
</dbReference>
<gene>
    <name evidence="2" type="ORF">ATW55_12935</name>
</gene>
<evidence type="ECO:0000259" key="1">
    <source>
        <dbReference type="PROSITE" id="PS51186"/>
    </source>
</evidence>
<keyword evidence="3" id="KW-1185">Reference proteome</keyword>